<dbReference type="EMBL" id="SMDC01000003">
    <property type="protein sequence ID" value="TCW37031.1"/>
    <property type="molecule type" value="Genomic_DNA"/>
</dbReference>
<protein>
    <submittedName>
        <fullName evidence="2">Protein phosphatase</fullName>
    </submittedName>
</protein>
<dbReference type="RefSeq" id="WP_005224017.1">
    <property type="nucleotide sequence ID" value="NZ_JAKEDQ010000004.1"/>
</dbReference>
<name>A0A4R4AD82_MARGR</name>
<evidence type="ECO:0000313" key="2">
    <source>
        <dbReference type="EMBL" id="TCW37031.1"/>
    </source>
</evidence>
<dbReference type="InterPro" id="IPR001932">
    <property type="entry name" value="PPM-type_phosphatase-like_dom"/>
</dbReference>
<comment type="caution">
    <text evidence="2">The sequence shown here is derived from an EMBL/GenBank/DDBJ whole genome shotgun (WGS) entry which is preliminary data.</text>
</comment>
<dbReference type="PROSITE" id="PS51746">
    <property type="entry name" value="PPM_2"/>
    <property type="match status" value="1"/>
</dbReference>
<dbReference type="SMART" id="SM00331">
    <property type="entry name" value="PP2C_SIG"/>
    <property type="match status" value="1"/>
</dbReference>
<dbReference type="Proteomes" id="UP000295247">
    <property type="component" value="Unassembled WGS sequence"/>
</dbReference>
<dbReference type="SUPFAM" id="SSF81606">
    <property type="entry name" value="PP2C-like"/>
    <property type="match status" value="1"/>
</dbReference>
<organism evidence="2 3">
    <name type="scientific">Marichromatium gracile</name>
    <name type="common">Chromatium gracile</name>
    <dbReference type="NCBI Taxonomy" id="1048"/>
    <lineage>
        <taxon>Bacteria</taxon>
        <taxon>Pseudomonadati</taxon>
        <taxon>Pseudomonadota</taxon>
        <taxon>Gammaproteobacteria</taxon>
        <taxon>Chromatiales</taxon>
        <taxon>Chromatiaceae</taxon>
        <taxon>Marichromatium</taxon>
    </lineage>
</organism>
<proteinExistence type="predicted"/>
<dbReference type="SMART" id="SM00332">
    <property type="entry name" value="PP2Cc"/>
    <property type="match status" value="1"/>
</dbReference>
<reference evidence="2 3" key="1">
    <citation type="submission" date="2019-03" db="EMBL/GenBank/DDBJ databases">
        <title>Genomic Encyclopedia of Type Strains, Phase IV (KMG-IV): sequencing the most valuable type-strain genomes for metagenomic binning, comparative biology and taxonomic classification.</title>
        <authorList>
            <person name="Goeker M."/>
        </authorList>
    </citation>
    <scope>NUCLEOTIDE SEQUENCE [LARGE SCALE GENOMIC DNA]</scope>
    <source>
        <strain evidence="2 3">DSM 203</strain>
    </source>
</reference>
<feature type="domain" description="PPM-type phosphatase" evidence="1">
    <location>
        <begin position="7"/>
        <end position="249"/>
    </location>
</feature>
<dbReference type="Pfam" id="PF13672">
    <property type="entry name" value="PP2C_2"/>
    <property type="match status" value="1"/>
</dbReference>
<dbReference type="Gene3D" id="3.60.40.10">
    <property type="entry name" value="PPM-type phosphatase domain"/>
    <property type="match status" value="1"/>
</dbReference>
<accession>A0A4R4AD82</accession>
<dbReference type="PANTHER" id="PTHR47992">
    <property type="entry name" value="PROTEIN PHOSPHATASE"/>
    <property type="match status" value="1"/>
</dbReference>
<dbReference type="GO" id="GO:0004722">
    <property type="term" value="F:protein serine/threonine phosphatase activity"/>
    <property type="evidence" value="ECO:0007669"/>
    <property type="project" value="InterPro"/>
</dbReference>
<dbReference type="InterPro" id="IPR015655">
    <property type="entry name" value="PP2C"/>
</dbReference>
<dbReference type="CDD" id="cd00143">
    <property type="entry name" value="PP2Cc"/>
    <property type="match status" value="1"/>
</dbReference>
<dbReference type="InterPro" id="IPR036457">
    <property type="entry name" value="PPM-type-like_dom_sf"/>
</dbReference>
<gene>
    <name evidence="2" type="ORF">EDC29_103228</name>
</gene>
<sequence length="261" mass="27504">MWSHQLEYAWQTDCGRVRAHNEDAVGVHPALGLIVVADGVGGASAGEVASRTAVETIAERFRRHPSPRHDAERTRLFVEAAIEEANIAIWRHANTNPGCAGMGTTVVLGVLGPGWMVAAHVGDSRLYRLRDGVLEQLSRDHSLLQEVLDQGLYDSREEAMASGIGENILTRALGSLPSPGVSSSICTLAPGDLYLFCSDGLSGMLGEAQLREALRAADPASLGRTAEDLITAANAAGGKDNITLALLGVGPRLVPETDPLG</sequence>
<evidence type="ECO:0000313" key="3">
    <source>
        <dbReference type="Proteomes" id="UP000295247"/>
    </source>
</evidence>
<dbReference type="AlphaFoldDB" id="A0A4R4AD82"/>
<evidence type="ECO:0000259" key="1">
    <source>
        <dbReference type="PROSITE" id="PS51746"/>
    </source>
</evidence>